<dbReference type="Pfam" id="PF18014">
    <property type="entry name" value="Acetyltransf_18"/>
    <property type="match status" value="1"/>
</dbReference>
<feature type="domain" description="N-acetyltransferase" evidence="1">
    <location>
        <begin position="6"/>
        <end position="142"/>
    </location>
</feature>
<name>A0A3B0TEJ1_9ZZZZ</name>
<dbReference type="SUPFAM" id="SSF55729">
    <property type="entry name" value="Acyl-CoA N-acyltransferases (Nat)"/>
    <property type="match status" value="1"/>
</dbReference>
<reference evidence="2" key="1">
    <citation type="submission" date="2018-06" db="EMBL/GenBank/DDBJ databases">
        <authorList>
            <person name="Zhirakovskaya E."/>
        </authorList>
    </citation>
    <scope>NUCLEOTIDE SEQUENCE</scope>
</reference>
<dbReference type="InterPro" id="IPR016181">
    <property type="entry name" value="Acyl_CoA_acyltransferase"/>
</dbReference>
<evidence type="ECO:0000313" key="2">
    <source>
        <dbReference type="EMBL" id="VAW15310.1"/>
    </source>
</evidence>
<dbReference type="PANTHER" id="PTHR47237">
    <property type="entry name" value="SLL0310 PROTEIN"/>
    <property type="match status" value="1"/>
</dbReference>
<dbReference type="InterPro" id="IPR052729">
    <property type="entry name" value="Acyl/Acetyltrans_Enzymes"/>
</dbReference>
<sequence length="287" mass="32010">MDSEPVRIRNLQPEDIKSAMGLVLSEGWNQTEKDWGLLIRNTQNVCLAAEVGGELVATATAINYSNDVAWVGMVLVNKKYRGRGISKILLNSIFDKLKSCKSIKLDATPAGRHVYNKVGFADEYMISRMANNPHEDFNFDIRGIAPERIQEEDITAVIAFDKHLFGADRSQLIRSLINDYPEKSWLIKRGSQISGFALGREGNKYHQIGPVSALSAGDAQILLAGALKYLSRQSVVIDILDDKQELAEWLSSAGFVKQRGFIRMFRKNNPYPGEVSLQYLISGPEFG</sequence>
<dbReference type="Pfam" id="PF00583">
    <property type="entry name" value="Acetyltransf_1"/>
    <property type="match status" value="1"/>
</dbReference>
<dbReference type="CDD" id="cd04301">
    <property type="entry name" value="NAT_SF"/>
    <property type="match status" value="1"/>
</dbReference>
<evidence type="ECO:0000259" key="1">
    <source>
        <dbReference type="PROSITE" id="PS51186"/>
    </source>
</evidence>
<dbReference type="AlphaFoldDB" id="A0A3B0TEJ1"/>
<dbReference type="Gene3D" id="3.40.630.90">
    <property type="match status" value="1"/>
</dbReference>
<dbReference type="PROSITE" id="PS51186">
    <property type="entry name" value="GNAT"/>
    <property type="match status" value="1"/>
</dbReference>
<dbReference type="Gene3D" id="3.40.630.30">
    <property type="match status" value="1"/>
</dbReference>
<proteinExistence type="predicted"/>
<dbReference type="InterPro" id="IPR000182">
    <property type="entry name" value="GNAT_dom"/>
</dbReference>
<dbReference type="PANTHER" id="PTHR47237:SF2">
    <property type="entry name" value="BLL4206 PROTEIN"/>
    <property type="match status" value="1"/>
</dbReference>
<gene>
    <name evidence="2" type="ORF">MNBD_BACTEROID01-496</name>
</gene>
<organism evidence="2">
    <name type="scientific">hydrothermal vent metagenome</name>
    <dbReference type="NCBI Taxonomy" id="652676"/>
    <lineage>
        <taxon>unclassified sequences</taxon>
        <taxon>metagenomes</taxon>
        <taxon>ecological metagenomes</taxon>
    </lineage>
</organism>
<dbReference type="InterPro" id="IPR041496">
    <property type="entry name" value="YitH/HolE_GNAT"/>
</dbReference>
<protein>
    <recommendedName>
        <fullName evidence="1">N-acetyltransferase domain-containing protein</fullName>
    </recommendedName>
</protein>
<dbReference type="EMBL" id="UOEP01000046">
    <property type="protein sequence ID" value="VAW15310.1"/>
    <property type="molecule type" value="Genomic_DNA"/>
</dbReference>
<dbReference type="GO" id="GO:0016747">
    <property type="term" value="F:acyltransferase activity, transferring groups other than amino-acyl groups"/>
    <property type="evidence" value="ECO:0007669"/>
    <property type="project" value="InterPro"/>
</dbReference>
<accession>A0A3B0TEJ1</accession>